<dbReference type="InterPro" id="IPR001670">
    <property type="entry name" value="ADH_Fe/GldA"/>
</dbReference>
<dbReference type="GO" id="GO:0004022">
    <property type="term" value="F:alcohol dehydrogenase (NAD+) activity"/>
    <property type="evidence" value="ECO:0007669"/>
    <property type="project" value="TreeGrafter"/>
</dbReference>
<sequence>MARDDQFRFEYEPGVLRFGTGSVDTLSDELVEQGFDRALVVCGSTVGSTPEVIDPVKRGLGERLAGVFAETTASKRLSTAVDGLEAMRAVDADVLVGLGGGSSLDVATVIAVLAADDRDPAEAGRELAETGSISVPDGSLPPIVAVPTTLAGAEQSNVAGVTASPESGLVDEPASGGVSDRRLMPRAVVYDPALFATTPKSILAASAMNGFDKGLETLYARNATPITDATAMRGLRLLRDGLVDLGEQPIDEDFLKPVVEGIALVQYGVSRPGETTLSIIHAFGHGLTRTYDVQQGAAHAIVAPRVLRYLFDAVDTRRDLLADALAPDRDADPAEAVVEAVEDVREALALPSRLRDVDGPEPEEFPAVAEAILEDSFMGNAPPGLEPTADEIEAVLRDAY</sequence>
<protein>
    <submittedName>
        <fullName evidence="5">Iron-containing alcohol dehydrogenase family protein</fullName>
    </submittedName>
</protein>
<dbReference type="InterPro" id="IPR056798">
    <property type="entry name" value="ADH_Fe_C"/>
</dbReference>
<evidence type="ECO:0000259" key="4">
    <source>
        <dbReference type="Pfam" id="PF25137"/>
    </source>
</evidence>
<dbReference type="KEGG" id="sawl:NGM29_01190"/>
<dbReference type="AlphaFoldDB" id="A0A9E7NBM2"/>
<dbReference type="GeneID" id="73288618"/>
<evidence type="ECO:0000313" key="5">
    <source>
        <dbReference type="EMBL" id="UTF53928.1"/>
    </source>
</evidence>
<dbReference type="Pfam" id="PF00465">
    <property type="entry name" value="Fe-ADH"/>
    <property type="match status" value="1"/>
</dbReference>
<reference evidence="5" key="1">
    <citation type="submission" date="2022-06" db="EMBL/GenBank/DDBJ databases">
        <title>Diverse halophilic archaea isolated from saline environments.</title>
        <authorList>
            <person name="Cui H.-L."/>
        </authorList>
    </citation>
    <scope>NUCLEOTIDE SEQUENCE</scope>
    <source>
        <strain evidence="5">WLHS1</strain>
    </source>
</reference>
<dbReference type="SUPFAM" id="SSF56796">
    <property type="entry name" value="Dehydroquinate synthase-like"/>
    <property type="match status" value="1"/>
</dbReference>
<feature type="domain" description="Alcohol dehydrogenase iron-type/glycerol dehydrogenase GldA" evidence="3">
    <location>
        <begin position="13"/>
        <end position="192"/>
    </location>
</feature>
<dbReference type="Pfam" id="PF25137">
    <property type="entry name" value="ADH_Fe_C"/>
    <property type="match status" value="1"/>
</dbReference>
<dbReference type="Gene3D" id="1.20.1090.10">
    <property type="entry name" value="Dehydroquinate synthase-like - alpha domain"/>
    <property type="match status" value="1"/>
</dbReference>
<dbReference type="InterPro" id="IPR039697">
    <property type="entry name" value="Alcohol_dehydrogenase_Fe"/>
</dbReference>
<name>A0A9E7NBM2_9EURY</name>
<keyword evidence="1" id="KW-0560">Oxidoreductase</keyword>
<evidence type="ECO:0000256" key="1">
    <source>
        <dbReference type="ARBA" id="ARBA00023002"/>
    </source>
</evidence>
<accession>A0A9E7NBM2</accession>
<dbReference type="GO" id="GO:0046872">
    <property type="term" value="F:metal ion binding"/>
    <property type="evidence" value="ECO:0007669"/>
    <property type="project" value="InterPro"/>
</dbReference>
<evidence type="ECO:0000259" key="3">
    <source>
        <dbReference type="Pfam" id="PF00465"/>
    </source>
</evidence>
<dbReference type="Proteomes" id="UP001056855">
    <property type="component" value="Chromosome"/>
</dbReference>
<gene>
    <name evidence="5" type="ORF">NGM29_01190</name>
</gene>
<evidence type="ECO:0000313" key="6">
    <source>
        <dbReference type="Proteomes" id="UP001056855"/>
    </source>
</evidence>
<dbReference type="PANTHER" id="PTHR11496:SF83">
    <property type="entry name" value="HYDROXYACID-OXOACID TRANSHYDROGENASE, MITOCHONDRIAL"/>
    <property type="match status" value="1"/>
</dbReference>
<proteinExistence type="predicted"/>
<evidence type="ECO:0000256" key="2">
    <source>
        <dbReference type="SAM" id="MobiDB-lite"/>
    </source>
</evidence>
<feature type="region of interest" description="Disordered" evidence="2">
    <location>
        <begin position="157"/>
        <end position="178"/>
    </location>
</feature>
<feature type="domain" description="Fe-containing alcohol dehydrogenase-like C-terminal" evidence="4">
    <location>
        <begin position="204"/>
        <end position="400"/>
    </location>
</feature>
<keyword evidence="6" id="KW-1185">Reference proteome</keyword>
<dbReference type="EMBL" id="CP100355">
    <property type="protein sequence ID" value="UTF53928.1"/>
    <property type="molecule type" value="Genomic_DNA"/>
</dbReference>
<organism evidence="5 6">
    <name type="scientific">Natronosalvus rutilus</name>
    <dbReference type="NCBI Taxonomy" id="2953753"/>
    <lineage>
        <taxon>Archaea</taxon>
        <taxon>Methanobacteriati</taxon>
        <taxon>Methanobacteriota</taxon>
        <taxon>Stenosarchaea group</taxon>
        <taxon>Halobacteria</taxon>
        <taxon>Halobacteriales</taxon>
        <taxon>Natrialbaceae</taxon>
        <taxon>Natronosalvus</taxon>
    </lineage>
</organism>
<dbReference type="PANTHER" id="PTHR11496">
    <property type="entry name" value="ALCOHOL DEHYDROGENASE"/>
    <property type="match status" value="1"/>
</dbReference>
<dbReference type="RefSeq" id="WP_254158444.1">
    <property type="nucleotide sequence ID" value="NZ_CP100355.1"/>
</dbReference>
<dbReference type="CDD" id="cd14866">
    <property type="entry name" value="Fe-ADH-like"/>
    <property type="match status" value="1"/>
</dbReference>
<dbReference type="Gene3D" id="3.40.50.1970">
    <property type="match status" value="1"/>
</dbReference>